<evidence type="ECO:0000256" key="6">
    <source>
        <dbReference type="SAM" id="MobiDB-lite"/>
    </source>
</evidence>
<keyword evidence="2" id="KW-0678">Repressor</keyword>
<protein>
    <recommendedName>
        <fullName evidence="7">OVATE domain-containing protein</fullName>
    </recommendedName>
</protein>
<dbReference type="EMBL" id="JAUIZM010000003">
    <property type="protein sequence ID" value="KAK1394690.1"/>
    <property type="molecule type" value="Genomic_DNA"/>
</dbReference>
<evidence type="ECO:0000256" key="5">
    <source>
        <dbReference type="ARBA" id="ARBA00023242"/>
    </source>
</evidence>
<accession>A0AAD8J2R3</accession>
<keyword evidence="4" id="KW-0804">Transcription</keyword>
<dbReference type="Pfam" id="PF04844">
    <property type="entry name" value="Ovate"/>
    <property type="match status" value="1"/>
</dbReference>
<dbReference type="GO" id="GO:0005634">
    <property type="term" value="C:nucleus"/>
    <property type="evidence" value="ECO:0007669"/>
    <property type="project" value="UniProtKB-SubCell"/>
</dbReference>
<evidence type="ECO:0000259" key="7">
    <source>
        <dbReference type="PROSITE" id="PS51754"/>
    </source>
</evidence>
<evidence type="ECO:0000256" key="3">
    <source>
        <dbReference type="ARBA" id="ARBA00023015"/>
    </source>
</evidence>
<evidence type="ECO:0000256" key="1">
    <source>
        <dbReference type="ARBA" id="ARBA00004123"/>
    </source>
</evidence>
<feature type="domain" description="OVATE" evidence="7">
    <location>
        <begin position="114"/>
        <end position="178"/>
    </location>
</feature>
<dbReference type="Proteomes" id="UP001237642">
    <property type="component" value="Unassembled WGS sequence"/>
</dbReference>
<comment type="caution">
    <text evidence="8">The sequence shown here is derived from an EMBL/GenBank/DDBJ whole genome shotgun (WGS) entry which is preliminary data.</text>
</comment>
<comment type="subcellular location">
    <subcellularLocation>
        <location evidence="1">Nucleus</location>
    </subcellularLocation>
</comment>
<dbReference type="AlphaFoldDB" id="A0AAD8J2R3"/>
<feature type="region of interest" description="Disordered" evidence="6">
    <location>
        <begin position="1"/>
        <end position="23"/>
    </location>
</feature>
<gene>
    <name evidence="8" type="ORF">POM88_013746</name>
</gene>
<evidence type="ECO:0000256" key="2">
    <source>
        <dbReference type="ARBA" id="ARBA00022491"/>
    </source>
</evidence>
<keyword evidence="5" id="KW-0539">Nucleus</keyword>
<proteinExistence type="predicted"/>
<sequence>MPSNSQILGHISKKSKPNDKKPFNIPAVPTGMFLNTQSPSALSPPNVNVLDGSLFDQMKSSSNRLFFDHSSKMLIDTPRELNGTCRRLSVNLSPSKSVEKQKMVTSSEPKEQTMKEVLSLYPETKFFESMAGMVRTRLECNLKVDSGYLEELLALYLVRNEESLHGHIFSAYLRVMVDLSHTFG</sequence>
<keyword evidence="3" id="KW-0805">Transcription regulation</keyword>
<evidence type="ECO:0000256" key="4">
    <source>
        <dbReference type="ARBA" id="ARBA00023163"/>
    </source>
</evidence>
<evidence type="ECO:0000313" key="8">
    <source>
        <dbReference type="EMBL" id="KAK1394690.1"/>
    </source>
</evidence>
<dbReference type="InterPro" id="IPR006458">
    <property type="entry name" value="Ovate_C"/>
</dbReference>
<organism evidence="8 9">
    <name type="scientific">Heracleum sosnowskyi</name>
    <dbReference type="NCBI Taxonomy" id="360622"/>
    <lineage>
        <taxon>Eukaryota</taxon>
        <taxon>Viridiplantae</taxon>
        <taxon>Streptophyta</taxon>
        <taxon>Embryophyta</taxon>
        <taxon>Tracheophyta</taxon>
        <taxon>Spermatophyta</taxon>
        <taxon>Magnoliopsida</taxon>
        <taxon>eudicotyledons</taxon>
        <taxon>Gunneridae</taxon>
        <taxon>Pentapetalae</taxon>
        <taxon>asterids</taxon>
        <taxon>campanulids</taxon>
        <taxon>Apiales</taxon>
        <taxon>Apiaceae</taxon>
        <taxon>Apioideae</taxon>
        <taxon>apioid superclade</taxon>
        <taxon>Tordylieae</taxon>
        <taxon>Tordyliinae</taxon>
        <taxon>Heracleum</taxon>
    </lineage>
</organism>
<dbReference type="PROSITE" id="PS51754">
    <property type="entry name" value="OVATE"/>
    <property type="match status" value="1"/>
</dbReference>
<name>A0AAD8J2R3_9APIA</name>
<evidence type="ECO:0000313" key="9">
    <source>
        <dbReference type="Proteomes" id="UP001237642"/>
    </source>
</evidence>
<reference evidence="8" key="1">
    <citation type="submission" date="2023-02" db="EMBL/GenBank/DDBJ databases">
        <title>Genome of toxic invasive species Heracleum sosnowskyi carries increased number of genes despite the absence of recent whole-genome duplications.</title>
        <authorList>
            <person name="Schelkunov M."/>
            <person name="Shtratnikova V."/>
            <person name="Makarenko M."/>
            <person name="Klepikova A."/>
            <person name="Omelchenko D."/>
            <person name="Novikova G."/>
            <person name="Obukhova E."/>
            <person name="Bogdanov V."/>
            <person name="Penin A."/>
            <person name="Logacheva M."/>
        </authorList>
    </citation>
    <scope>NUCLEOTIDE SEQUENCE</scope>
    <source>
        <strain evidence="8">Hsosn_3</strain>
        <tissue evidence="8">Leaf</tissue>
    </source>
</reference>
<dbReference type="GO" id="GO:0045892">
    <property type="term" value="P:negative regulation of DNA-templated transcription"/>
    <property type="evidence" value="ECO:0007669"/>
    <property type="project" value="UniProtKB-ARBA"/>
</dbReference>
<keyword evidence="9" id="KW-1185">Reference proteome</keyword>
<reference evidence="8" key="2">
    <citation type="submission" date="2023-05" db="EMBL/GenBank/DDBJ databases">
        <authorList>
            <person name="Schelkunov M.I."/>
        </authorList>
    </citation>
    <scope>NUCLEOTIDE SEQUENCE</scope>
    <source>
        <strain evidence="8">Hsosn_3</strain>
        <tissue evidence="8">Leaf</tissue>
    </source>
</reference>